<organism evidence="1 2">
    <name type="scientific">Sulfobacillus benefaciens</name>
    <dbReference type="NCBI Taxonomy" id="453960"/>
    <lineage>
        <taxon>Bacteria</taxon>
        <taxon>Bacillati</taxon>
        <taxon>Bacillota</taxon>
        <taxon>Clostridia</taxon>
        <taxon>Eubacteriales</taxon>
        <taxon>Clostridiales Family XVII. Incertae Sedis</taxon>
        <taxon>Sulfobacillus</taxon>
    </lineage>
</organism>
<protein>
    <submittedName>
        <fullName evidence="1">Uncharacterized protein</fullName>
    </submittedName>
</protein>
<name>A0A2T2WT16_9FIRM</name>
<comment type="caution">
    <text evidence="1">The sequence shown here is derived from an EMBL/GenBank/DDBJ whole genome shotgun (WGS) entry which is preliminary data.</text>
</comment>
<sequence>LDAFRTVFTQANPLAEYFGDAQNDGPPIDEILQEPCVVKVEGYVVTGRRDARVTLDGVYLDNMAPIVPQSIVDHWVKTANEDDVDGSFRRLWWD</sequence>
<dbReference type="EMBL" id="PXYW01000152">
    <property type="protein sequence ID" value="PSR25395.1"/>
    <property type="molecule type" value="Genomic_DNA"/>
</dbReference>
<evidence type="ECO:0000313" key="2">
    <source>
        <dbReference type="Proteomes" id="UP000242972"/>
    </source>
</evidence>
<dbReference type="AlphaFoldDB" id="A0A2T2WT16"/>
<gene>
    <name evidence="1" type="ORF">C7B46_20645</name>
</gene>
<dbReference type="Proteomes" id="UP000242972">
    <property type="component" value="Unassembled WGS sequence"/>
</dbReference>
<evidence type="ECO:0000313" key="1">
    <source>
        <dbReference type="EMBL" id="PSR25395.1"/>
    </source>
</evidence>
<proteinExistence type="predicted"/>
<feature type="non-terminal residue" evidence="1">
    <location>
        <position position="1"/>
    </location>
</feature>
<reference evidence="1 2" key="1">
    <citation type="journal article" date="2014" name="BMC Genomics">
        <title>Comparison of environmental and isolate Sulfobacillus genomes reveals diverse carbon, sulfur, nitrogen, and hydrogen metabolisms.</title>
        <authorList>
            <person name="Justice N.B."/>
            <person name="Norman A."/>
            <person name="Brown C.T."/>
            <person name="Singh A."/>
            <person name="Thomas B.C."/>
            <person name="Banfield J.F."/>
        </authorList>
    </citation>
    <scope>NUCLEOTIDE SEQUENCE [LARGE SCALE GENOMIC DNA]</scope>
    <source>
        <strain evidence="1">AMDSBA4</strain>
    </source>
</reference>
<accession>A0A2T2WT16</accession>